<dbReference type="PANTHER" id="PTHR13455">
    <property type="entry name" value="TRANSCRIPTIONAL REPRESSOR P66-RELATED"/>
    <property type="match status" value="1"/>
</dbReference>
<proteinExistence type="predicted"/>
<evidence type="ECO:0000256" key="5">
    <source>
        <dbReference type="ARBA" id="ARBA00023242"/>
    </source>
</evidence>
<reference evidence="9" key="1">
    <citation type="submission" date="2019-09" db="EMBL/GenBank/DDBJ databases">
        <title>Bird 10,000 Genomes (B10K) Project - Family phase.</title>
        <authorList>
            <person name="Zhang G."/>
        </authorList>
    </citation>
    <scope>NUCLEOTIDE SEQUENCE</scope>
    <source>
        <strain evidence="9">B10K-DU-024-03</strain>
        <tissue evidence="9">Muscle</tissue>
    </source>
</reference>
<feature type="region of interest" description="Disordered" evidence="7">
    <location>
        <begin position="168"/>
        <end position="228"/>
    </location>
</feature>
<keyword evidence="4" id="KW-0804">Transcription</keyword>
<feature type="non-terminal residue" evidence="9">
    <location>
        <position position="1"/>
    </location>
</feature>
<evidence type="ECO:0000256" key="7">
    <source>
        <dbReference type="SAM" id="MobiDB-lite"/>
    </source>
</evidence>
<evidence type="ECO:0000259" key="8">
    <source>
        <dbReference type="PROSITE" id="PS50114"/>
    </source>
</evidence>
<dbReference type="InterPro" id="IPR032346">
    <property type="entry name" value="P66_CC"/>
</dbReference>
<feature type="non-terminal residue" evidence="9">
    <location>
        <position position="632"/>
    </location>
</feature>
<feature type="region of interest" description="Disordered" evidence="7">
    <location>
        <begin position="77"/>
        <end position="115"/>
    </location>
</feature>
<keyword evidence="2" id="KW-0805">Transcription regulation</keyword>
<feature type="compositionally biased region" description="Basic and acidic residues" evidence="7">
    <location>
        <begin position="88"/>
        <end position="97"/>
    </location>
</feature>
<dbReference type="Gene3D" id="6.10.250.1650">
    <property type="match status" value="1"/>
</dbReference>
<dbReference type="EMBL" id="WBNJ01000365">
    <property type="protein sequence ID" value="NXD84679.1"/>
    <property type="molecule type" value="Genomic_DNA"/>
</dbReference>
<sequence length="632" mass="68217">MTEEACRTRSQKRALEREITHNDVDSKKLKMEKGLLGTELNAEGDMKIKTDPGAGKVQGLLKSGEVKATIKVEVQTGDEPVDMSTSKSEIKREKRVPSPDVIVLSDNEPSSPRMNGLTKIALKETNTEALMKSSPEERERMIKQLKEELRLEEAKLVLLKKLRQSQIQKETTTQKPAGSSGSAVATPPPLVRGPQSVPAGKSSLQTSSTRIPGTVIPPPLVRGGQQTSSKLGTQQNTQIVMPPLVRGAQQIHNIRQHSSTGPPPLLLAPRASVPSVQIQGQRIIQQGLIRVANVPNTSLLVNIPQASPTSIKGTTVTSAQANATTTSAASIVNSNESPASRQAAAKLALRKQLEKTLLEIPPPKPPAPEMNFLPSAANNEFIYLVGLEEVVQNLLETQAGCCSAGKVSVAVSSREPYMCAQCKTDFTCRWREEKNGTIMCETCMTSNQKKALKAEHTNRLKAAFVKALQQEQEIEQRILQQTASPVQTKSDSIVQHHSLKQVRSQNSALGGAGMRVPQLQAQVFWSRASSQMSRGPPGAPRGVLHAFSQSPKLQNASSAAALGSRPGKHAERPVSKGSAAAWKKTPINTGGALPFVNPSLAVHKSSSAVDRQREYLLDMIPPRSIPQSATWK</sequence>
<dbReference type="GO" id="GO:0016581">
    <property type="term" value="C:NuRD complex"/>
    <property type="evidence" value="ECO:0007669"/>
    <property type="project" value="TreeGrafter"/>
</dbReference>
<dbReference type="GO" id="GO:0008270">
    <property type="term" value="F:zinc ion binding"/>
    <property type="evidence" value="ECO:0007669"/>
    <property type="project" value="UniProtKB-KW"/>
</dbReference>
<feature type="region of interest" description="Disordered" evidence="7">
    <location>
        <begin position="554"/>
        <end position="588"/>
    </location>
</feature>
<evidence type="ECO:0000313" key="9">
    <source>
        <dbReference type="EMBL" id="NXD84679.1"/>
    </source>
</evidence>
<dbReference type="GO" id="GO:0000122">
    <property type="term" value="P:negative regulation of transcription by RNA polymerase II"/>
    <property type="evidence" value="ECO:0007669"/>
    <property type="project" value="InterPro"/>
</dbReference>
<dbReference type="AlphaFoldDB" id="A0A851Z6U7"/>
<dbReference type="GO" id="GO:0043565">
    <property type="term" value="F:sequence-specific DNA binding"/>
    <property type="evidence" value="ECO:0007669"/>
    <property type="project" value="InterPro"/>
</dbReference>
<organism evidence="9 10">
    <name type="scientific">Halcyon senegalensis</name>
    <dbReference type="NCBI Taxonomy" id="342381"/>
    <lineage>
        <taxon>Eukaryota</taxon>
        <taxon>Metazoa</taxon>
        <taxon>Chordata</taxon>
        <taxon>Craniata</taxon>
        <taxon>Vertebrata</taxon>
        <taxon>Euteleostomi</taxon>
        <taxon>Archelosauria</taxon>
        <taxon>Archosauria</taxon>
        <taxon>Dinosauria</taxon>
        <taxon>Saurischia</taxon>
        <taxon>Theropoda</taxon>
        <taxon>Coelurosauria</taxon>
        <taxon>Aves</taxon>
        <taxon>Neognathae</taxon>
        <taxon>Neoaves</taxon>
        <taxon>Telluraves</taxon>
        <taxon>Coraciimorphae</taxon>
        <taxon>Coraciiformes</taxon>
        <taxon>Alcedinidae</taxon>
        <taxon>Halcyon</taxon>
    </lineage>
</organism>
<keyword evidence="3" id="KW-0175">Coiled coil</keyword>
<dbReference type="Pfam" id="PF16563">
    <property type="entry name" value="P66_CC"/>
    <property type="match status" value="1"/>
</dbReference>
<dbReference type="Proteomes" id="UP000648918">
    <property type="component" value="Unassembled WGS sequence"/>
</dbReference>
<evidence type="ECO:0000256" key="1">
    <source>
        <dbReference type="ARBA" id="ARBA00004123"/>
    </source>
</evidence>
<keyword evidence="10" id="KW-1185">Reference proteome</keyword>
<feature type="domain" description="GATA-type" evidence="8">
    <location>
        <begin position="413"/>
        <end position="443"/>
    </location>
</feature>
<keyword evidence="5" id="KW-0539">Nucleus</keyword>
<keyword evidence="6" id="KW-0479">Metal-binding</keyword>
<comment type="caution">
    <text evidence="9">The sequence shown here is derived from an EMBL/GenBank/DDBJ whole genome shotgun (WGS) entry which is preliminary data.</text>
</comment>
<evidence type="ECO:0000256" key="2">
    <source>
        <dbReference type="ARBA" id="ARBA00023015"/>
    </source>
</evidence>
<dbReference type="InterPro" id="IPR040386">
    <property type="entry name" value="P66"/>
</dbReference>
<dbReference type="InterPro" id="IPR000679">
    <property type="entry name" value="Znf_GATA"/>
</dbReference>
<gene>
    <name evidence="9" type="primary">Gatad2a</name>
    <name evidence="9" type="ORF">HALSEN_R12364</name>
</gene>
<keyword evidence="6" id="KW-0863">Zinc-finger</keyword>
<evidence type="ECO:0000256" key="4">
    <source>
        <dbReference type="ARBA" id="ARBA00023163"/>
    </source>
</evidence>
<accession>A0A851Z6U7</accession>
<comment type="subcellular location">
    <subcellularLocation>
        <location evidence="1">Nucleus</location>
    </subcellularLocation>
</comment>
<dbReference type="PANTHER" id="PTHR13455:SF3">
    <property type="entry name" value="TRANSCRIPTIONAL REPRESSOR P66-ALPHA"/>
    <property type="match status" value="1"/>
</dbReference>
<keyword evidence="6" id="KW-0862">Zinc</keyword>
<feature type="compositionally biased region" description="Polar residues" evidence="7">
    <location>
        <begin position="168"/>
        <end position="183"/>
    </location>
</feature>
<feature type="compositionally biased region" description="Polar residues" evidence="7">
    <location>
        <begin position="202"/>
        <end position="211"/>
    </location>
</feature>
<evidence type="ECO:0000256" key="3">
    <source>
        <dbReference type="ARBA" id="ARBA00023054"/>
    </source>
</evidence>
<dbReference type="OrthoDB" id="8186989at2759"/>
<evidence type="ECO:0000256" key="6">
    <source>
        <dbReference type="PROSITE-ProRule" id="PRU00094"/>
    </source>
</evidence>
<dbReference type="PROSITE" id="PS50114">
    <property type="entry name" value="GATA_ZN_FINGER_2"/>
    <property type="match status" value="1"/>
</dbReference>
<protein>
    <submittedName>
        <fullName evidence="9">P66A protein</fullName>
    </submittedName>
</protein>
<evidence type="ECO:0000313" key="10">
    <source>
        <dbReference type="Proteomes" id="UP000648918"/>
    </source>
</evidence>
<name>A0A851Z6U7_9AVES</name>
<dbReference type="Pfam" id="PF00320">
    <property type="entry name" value="GATA"/>
    <property type="match status" value="1"/>
</dbReference>